<evidence type="ECO:0000313" key="6">
    <source>
        <dbReference type="EMBL" id="MDC0671998.1"/>
    </source>
</evidence>
<feature type="compositionally biased region" description="Low complexity" evidence="3">
    <location>
        <begin position="36"/>
        <end position="65"/>
    </location>
</feature>
<comment type="caution">
    <text evidence="6">The sequence shown here is derived from an EMBL/GenBank/DDBJ whole genome shotgun (WGS) entry which is preliminary data.</text>
</comment>
<dbReference type="RefSeq" id="WP_272003047.1">
    <property type="nucleotide sequence ID" value="NZ_JAQNDN010000019.1"/>
</dbReference>
<feature type="signal peptide" evidence="4">
    <location>
        <begin position="1"/>
        <end position="25"/>
    </location>
</feature>
<evidence type="ECO:0000256" key="3">
    <source>
        <dbReference type="SAM" id="MobiDB-lite"/>
    </source>
</evidence>
<evidence type="ECO:0000256" key="2">
    <source>
        <dbReference type="ARBA" id="ARBA00022801"/>
    </source>
</evidence>
<organism evidence="6 7">
    <name type="scientific">Nannocystis radixulma</name>
    <dbReference type="NCBI Taxonomy" id="2995305"/>
    <lineage>
        <taxon>Bacteria</taxon>
        <taxon>Pseudomonadati</taxon>
        <taxon>Myxococcota</taxon>
        <taxon>Polyangia</taxon>
        <taxon>Nannocystales</taxon>
        <taxon>Nannocystaceae</taxon>
        <taxon>Nannocystis</taxon>
    </lineage>
</organism>
<proteinExistence type="predicted"/>
<evidence type="ECO:0000259" key="5">
    <source>
        <dbReference type="Pfam" id="PF01738"/>
    </source>
</evidence>
<protein>
    <submittedName>
        <fullName evidence="6">Prolyl oligopeptidase family serine peptidase</fullName>
    </submittedName>
</protein>
<dbReference type="PANTHER" id="PTHR43037:SF5">
    <property type="entry name" value="FERULOYL ESTERASE"/>
    <property type="match status" value="1"/>
</dbReference>
<dbReference type="Pfam" id="PF01738">
    <property type="entry name" value="DLH"/>
    <property type="match status" value="1"/>
</dbReference>
<sequence>MEFSAPSLWSFALAVAVLAPACGQAGEPMSTDSTVPGDSSTSGTDPTTGDAPTSTAPTTTPDVSGTGTGDEDTTSTSGEATTTTTTADTTTTTADTTTDTTGDDTGVEPGSRCETTATTITCPKTTVELGPWQRDVHWQVPLGEPPAGGWPAVLMFQGSFFSAEVTWIATDDLPFGAYYQTWVVKRLLDAGYAVITPEAKLDGGTFWDTNVPPFSLNWESSEDHELMLLIFAGIEDGTFGPLDGERLFATGISSGGYMTSRMAVSYPGKFRALAIAAGSYATCSGPLCNVPDLDADHPPTLFLHGEIDLTVPLATAEEYHDKLLAAGVATKLVTQPGEGHAWIPQSPDEVPAWFDAHP</sequence>
<keyword evidence="7" id="KW-1185">Reference proteome</keyword>
<dbReference type="SUPFAM" id="SSF53474">
    <property type="entry name" value="alpha/beta-Hydrolases"/>
    <property type="match status" value="1"/>
</dbReference>
<feature type="region of interest" description="Disordered" evidence="3">
    <location>
        <begin position="24"/>
        <end position="112"/>
    </location>
</feature>
<feature type="domain" description="Dienelactone hydrolase" evidence="5">
    <location>
        <begin position="183"/>
        <end position="348"/>
    </location>
</feature>
<dbReference type="PANTHER" id="PTHR43037">
    <property type="entry name" value="UNNAMED PRODUCT-RELATED"/>
    <property type="match status" value="1"/>
</dbReference>
<dbReference type="InterPro" id="IPR050955">
    <property type="entry name" value="Plant_Biomass_Hydrol_Est"/>
</dbReference>
<dbReference type="EMBL" id="JAQNDN010000019">
    <property type="protein sequence ID" value="MDC0671998.1"/>
    <property type="molecule type" value="Genomic_DNA"/>
</dbReference>
<evidence type="ECO:0000256" key="4">
    <source>
        <dbReference type="SAM" id="SignalP"/>
    </source>
</evidence>
<dbReference type="InterPro" id="IPR029058">
    <property type="entry name" value="AB_hydrolase_fold"/>
</dbReference>
<accession>A0ABT5BCY6</accession>
<feature type="chain" id="PRO_5046940954" evidence="4">
    <location>
        <begin position="26"/>
        <end position="358"/>
    </location>
</feature>
<reference evidence="6 7" key="1">
    <citation type="submission" date="2022-11" db="EMBL/GenBank/DDBJ databases">
        <title>Minimal conservation of predation-associated metabolite biosynthetic gene clusters underscores biosynthetic potential of Myxococcota including descriptions for ten novel species: Archangium lansinium sp. nov., Myxococcus landrumus sp. nov., Nannocystis bai.</title>
        <authorList>
            <person name="Ahearne A."/>
            <person name="Stevens C."/>
            <person name="Dowd S."/>
        </authorList>
    </citation>
    <scope>NUCLEOTIDE SEQUENCE [LARGE SCALE GENOMIC DNA]</scope>
    <source>
        <strain evidence="6 7">NCELM</strain>
    </source>
</reference>
<dbReference type="Proteomes" id="UP001217838">
    <property type="component" value="Unassembled WGS sequence"/>
</dbReference>
<dbReference type="InterPro" id="IPR002925">
    <property type="entry name" value="Dienelactn_hydro"/>
</dbReference>
<keyword evidence="1 4" id="KW-0732">Signal</keyword>
<evidence type="ECO:0000256" key="1">
    <source>
        <dbReference type="ARBA" id="ARBA00022729"/>
    </source>
</evidence>
<keyword evidence="2" id="KW-0378">Hydrolase</keyword>
<dbReference type="Gene3D" id="3.40.50.1820">
    <property type="entry name" value="alpha/beta hydrolase"/>
    <property type="match status" value="1"/>
</dbReference>
<gene>
    <name evidence="6" type="ORF">POL58_29905</name>
</gene>
<name>A0ABT5BCY6_9BACT</name>
<feature type="compositionally biased region" description="Low complexity" evidence="3">
    <location>
        <begin position="74"/>
        <end position="100"/>
    </location>
</feature>
<evidence type="ECO:0000313" key="7">
    <source>
        <dbReference type="Proteomes" id="UP001217838"/>
    </source>
</evidence>